<proteinExistence type="predicted"/>
<organism evidence="1 2">
    <name type="scientific">Trametes sanguinea</name>
    <dbReference type="NCBI Taxonomy" id="158606"/>
    <lineage>
        <taxon>Eukaryota</taxon>
        <taxon>Fungi</taxon>
        <taxon>Dikarya</taxon>
        <taxon>Basidiomycota</taxon>
        <taxon>Agaricomycotina</taxon>
        <taxon>Agaricomycetes</taxon>
        <taxon>Polyporales</taxon>
        <taxon>Polyporaceae</taxon>
        <taxon>Trametes</taxon>
    </lineage>
</organism>
<keyword evidence="2" id="KW-1185">Reference proteome</keyword>
<accession>A0ACC1MIX4</accession>
<protein>
    <submittedName>
        <fullName evidence="1">Uncharacterized protein</fullName>
    </submittedName>
</protein>
<dbReference type="Proteomes" id="UP001144978">
    <property type="component" value="Unassembled WGS sequence"/>
</dbReference>
<reference evidence="1" key="1">
    <citation type="submission" date="2022-08" db="EMBL/GenBank/DDBJ databases">
        <title>Genome Sequence of Pycnoporus sanguineus.</title>
        <authorList>
            <person name="Buettner E."/>
        </authorList>
    </citation>
    <scope>NUCLEOTIDE SEQUENCE</scope>
    <source>
        <strain evidence="1">CG-C14</strain>
    </source>
</reference>
<evidence type="ECO:0000313" key="2">
    <source>
        <dbReference type="Proteomes" id="UP001144978"/>
    </source>
</evidence>
<comment type="caution">
    <text evidence="1">The sequence shown here is derived from an EMBL/GenBank/DDBJ whole genome shotgun (WGS) entry which is preliminary data.</text>
</comment>
<dbReference type="EMBL" id="JANSHE010006476">
    <property type="protein sequence ID" value="KAJ2966965.1"/>
    <property type="molecule type" value="Genomic_DNA"/>
</dbReference>
<evidence type="ECO:0000313" key="1">
    <source>
        <dbReference type="EMBL" id="KAJ2966965.1"/>
    </source>
</evidence>
<gene>
    <name evidence="1" type="ORF">NUW54_g13652</name>
</gene>
<sequence>MGPLTRTETLEVLASMGVEIPVNTKIPGDDLEKRLRAALDAAQEKARFSTPLDLKALPAWPSVLTNDISASSRPLLEAVKRGNMREAAHNYARGSRDTELFVDPFMDLRQTIMSLANVLDSGLAWCTIQDPEQQKSAINIRFLHVVELDRKTPAMVFLYRSITRPNAMEGARWVQHQVHHNPKKLDGLGLNISATQLEQKVLLKLFDMNAKLLPASFNPKKELYEEHYRATVLLPIGPLGPEAIGK</sequence>
<name>A0ACC1MIX4_9APHY</name>